<dbReference type="Gene3D" id="2.20.200.10">
    <property type="entry name" value="Outer membrane efflux proteins (OEP)"/>
    <property type="match status" value="1"/>
</dbReference>
<dbReference type="GO" id="GO:0005886">
    <property type="term" value="C:plasma membrane"/>
    <property type="evidence" value="ECO:0007669"/>
    <property type="project" value="UniProtKB-SubCell"/>
</dbReference>
<dbReference type="PANTHER" id="PTHR30203">
    <property type="entry name" value="OUTER MEMBRANE CATION EFFLUX PROTEIN"/>
    <property type="match status" value="1"/>
</dbReference>
<dbReference type="AlphaFoldDB" id="A0A0D6P8R3"/>
<sequence>MFKRIIVPAAVSAVLAGCNVGPDFKAPTWASPGTWFASSAETPPPARDVSVTVPAPLDANWWDSFHDAELSSLVKRTAAGNLDVRLATFRLAESRDQLGVAAAAELPQVHGNGSYSRELLSQKGAISLFGTGSNPNTQFNGATGTVGAIPSTITGGTKIPPFDLYQYGFDASWELDLWGRVRRSVESADASVQASAEARRAATLTAIAEVARDYMTLRGIQQQIAITRENLRTAQESLSLTRSRATAGLVTDLDVQNASAQVRTTAADLPTLEQQQSQTINAISFLLGEKPEALRAELIEAKPVPPVPPQVPIGLPSQLARRRPDIRQAEAQLHAATADIGVAVANFYPTVTLSGSFSLQALQFKDLANWDARQYGIGPSLTLPIFEGGQLKSTLELRKAQQQEAATSYERTVLNAWHEVDNALVAYNAEQQRQRQLVQAVGDNRRAVSLAQSRYTQGLIDFLQVLDAERSLLSAQLALAQSTTNVSTNLVALYKALGGGWEATYPEIDRTVAAAGTGDRS</sequence>
<dbReference type="EMBL" id="BANB01000606">
    <property type="protein sequence ID" value="GAN78072.1"/>
    <property type="molecule type" value="Genomic_DNA"/>
</dbReference>
<protein>
    <submittedName>
        <fullName evidence="3">Secretion system type I outer membrane RND efflux pump lipoprotein NodT</fullName>
    </submittedName>
</protein>
<dbReference type="Pfam" id="PF02321">
    <property type="entry name" value="OEP"/>
    <property type="match status" value="2"/>
</dbReference>
<dbReference type="RefSeq" id="WP_241771208.1">
    <property type="nucleotide sequence ID" value="NZ_BANB01000606.1"/>
</dbReference>
<keyword evidence="2 3" id="KW-0449">Lipoprotein</keyword>
<dbReference type="NCBIfam" id="TIGR01845">
    <property type="entry name" value="outer_NodT"/>
    <property type="match status" value="1"/>
</dbReference>
<comment type="caution">
    <text evidence="3">The sequence shown here is derived from an EMBL/GenBank/DDBJ whole genome shotgun (WGS) entry which is preliminary data.</text>
</comment>
<dbReference type="Gene3D" id="1.20.1600.10">
    <property type="entry name" value="Outer membrane efflux proteins (OEP)"/>
    <property type="match status" value="1"/>
</dbReference>
<comment type="subcellular location">
    <subcellularLocation>
        <location evidence="2">Cell membrane</location>
        <topology evidence="2">Lipid-anchor</topology>
    </subcellularLocation>
</comment>
<evidence type="ECO:0000256" key="1">
    <source>
        <dbReference type="ARBA" id="ARBA00007613"/>
    </source>
</evidence>
<proteinExistence type="inferred from homology"/>
<keyword evidence="2" id="KW-0812">Transmembrane</keyword>
<organism evidence="3 4">
    <name type="scientific">Acidisphaera rubrifaciens HS-AP3</name>
    <dbReference type="NCBI Taxonomy" id="1231350"/>
    <lineage>
        <taxon>Bacteria</taxon>
        <taxon>Pseudomonadati</taxon>
        <taxon>Pseudomonadota</taxon>
        <taxon>Alphaproteobacteria</taxon>
        <taxon>Acetobacterales</taxon>
        <taxon>Acetobacteraceae</taxon>
        <taxon>Acidisphaera</taxon>
    </lineage>
</organism>
<dbReference type="InterPro" id="IPR010131">
    <property type="entry name" value="MdtP/NodT-like"/>
</dbReference>
<dbReference type="PROSITE" id="PS51257">
    <property type="entry name" value="PROKAR_LIPOPROTEIN"/>
    <property type="match status" value="1"/>
</dbReference>
<dbReference type="Proteomes" id="UP000032680">
    <property type="component" value="Unassembled WGS sequence"/>
</dbReference>
<dbReference type="GO" id="GO:0015562">
    <property type="term" value="F:efflux transmembrane transporter activity"/>
    <property type="evidence" value="ECO:0007669"/>
    <property type="project" value="InterPro"/>
</dbReference>
<dbReference type="InterPro" id="IPR003423">
    <property type="entry name" value="OMP_efflux"/>
</dbReference>
<evidence type="ECO:0000313" key="4">
    <source>
        <dbReference type="Proteomes" id="UP000032680"/>
    </source>
</evidence>
<dbReference type="SUPFAM" id="SSF56954">
    <property type="entry name" value="Outer membrane efflux proteins (OEP)"/>
    <property type="match status" value="1"/>
</dbReference>
<dbReference type="PANTHER" id="PTHR30203:SF25">
    <property type="entry name" value="OUTER MEMBRANE PROTEIN-RELATED"/>
    <property type="match status" value="1"/>
</dbReference>
<keyword evidence="2" id="KW-0564">Palmitate</keyword>
<gene>
    <name evidence="3" type="ORF">Asru_0606_01</name>
</gene>
<accession>A0A0D6P8R3</accession>
<keyword evidence="2" id="KW-0472">Membrane</keyword>
<evidence type="ECO:0000256" key="2">
    <source>
        <dbReference type="RuleBase" id="RU362097"/>
    </source>
</evidence>
<name>A0A0D6P8R3_9PROT</name>
<evidence type="ECO:0000313" key="3">
    <source>
        <dbReference type="EMBL" id="GAN78072.1"/>
    </source>
</evidence>
<comment type="similarity">
    <text evidence="1 2">Belongs to the outer membrane factor (OMF) (TC 1.B.17) family.</text>
</comment>
<keyword evidence="4" id="KW-1185">Reference proteome</keyword>
<reference evidence="3 4" key="1">
    <citation type="submission" date="2012-11" db="EMBL/GenBank/DDBJ databases">
        <title>Whole genome sequence of Acidisphaera rubrifaciens HS-AP3.</title>
        <authorList>
            <person name="Azuma Y."/>
            <person name="Higashiura N."/>
            <person name="Hirakawa H."/>
            <person name="Matsushita K."/>
        </authorList>
    </citation>
    <scope>NUCLEOTIDE SEQUENCE [LARGE SCALE GENOMIC DNA]</scope>
    <source>
        <strain evidence="3 4">HS-AP3</strain>
    </source>
</reference>
<keyword evidence="2" id="KW-1134">Transmembrane beta strand</keyword>